<dbReference type="HOGENOM" id="CLU_081616_2_0_1"/>
<dbReference type="GeneID" id="9596922"/>
<dbReference type="GO" id="GO:0006506">
    <property type="term" value="P:GPI anchor biosynthetic process"/>
    <property type="evidence" value="ECO:0007669"/>
    <property type="project" value="TreeGrafter"/>
</dbReference>
<dbReference type="eggNOG" id="KOG2257">
    <property type="taxonomic scope" value="Eukaryota"/>
</dbReference>
<evidence type="ECO:0000313" key="8">
    <source>
        <dbReference type="Proteomes" id="UP000007431"/>
    </source>
</evidence>
<keyword evidence="2 5" id="KW-0812">Transmembrane</keyword>
<dbReference type="InterPro" id="IPR052263">
    <property type="entry name" value="GPI_Anchor_Biosynth"/>
</dbReference>
<dbReference type="PANTHER" id="PTHR46346:SF1">
    <property type="entry name" value="PHOSPHATIDYLINOSITOL N-ACETYLGLUCOSAMINYLTRANSFERASE SUBUNIT P"/>
    <property type="match status" value="1"/>
</dbReference>
<evidence type="ECO:0000256" key="1">
    <source>
        <dbReference type="ARBA" id="ARBA00004141"/>
    </source>
</evidence>
<evidence type="ECO:0000259" key="6">
    <source>
        <dbReference type="Pfam" id="PF08510"/>
    </source>
</evidence>
<evidence type="ECO:0000256" key="5">
    <source>
        <dbReference type="SAM" id="Phobius"/>
    </source>
</evidence>
<dbReference type="AlphaFoldDB" id="D8QEB0"/>
<dbReference type="InterPro" id="IPR013717">
    <property type="entry name" value="PIG-P"/>
</dbReference>
<evidence type="ECO:0000256" key="3">
    <source>
        <dbReference type="ARBA" id="ARBA00022989"/>
    </source>
</evidence>
<keyword evidence="8" id="KW-1185">Reference proteome</keyword>
<dbReference type="OrthoDB" id="690928at2759"/>
<dbReference type="KEGG" id="scm:SCHCO_02636571"/>
<dbReference type="OMA" id="FTDEHAV"/>
<proteinExistence type="predicted"/>
<dbReference type="InParanoid" id="D8QEB0"/>
<dbReference type="VEuPathDB" id="FungiDB:SCHCODRAFT_02636571"/>
<evidence type="ECO:0000256" key="4">
    <source>
        <dbReference type="ARBA" id="ARBA00023136"/>
    </source>
</evidence>
<protein>
    <recommendedName>
        <fullName evidence="6">PIG-P domain-containing protein</fullName>
    </recommendedName>
</protein>
<dbReference type="RefSeq" id="XP_003028721.1">
    <property type="nucleotide sequence ID" value="XM_003028675.1"/>
</dbReference>
<feature type="domain" description="PIG-P" evidence="6">
    <location>
        <begin position="26"/>
        <end position="139"/>
    </location>
</feature>
<dbReference type="GO" id="GO:0005783">
    <property type="term" value="C:endoplasmic reticulum"/>
    <property type="evidence" value="ECO:0007669"/>
    <property type="project" value="TreeGrafter"/>
</dbReference>
<feature type="transmembrane region" description="Helical" evidence="5">
    <location>
        <begin position="27"/>
        <end position="49"/>
    </location>
</feature>
<dbReference type="Proteomes" id="UP000007431">
    <property type="component" value="Unassembled WGS sequence"/>
</dbReference>
<keyword evidence="3 5" id="KW-1133">Transmembrane helix</keyword>
<reference evidence="7 8" key="1">
    <citation type="journal article" date="2010" name="Nat. Biotechnol.">
        <title>Genome sequence of the model mushroom Schizophyllum commune.</title>
        <authorList>
            <person name="Ohm R.A."/>
            <person name="de Jong J.F."/>
            <person name="Lugones L.G."/>
            <person name="Aerts A."/>
            <person name="Kothe E."/>
            <person name="Stajich J.E."/>
            <person name="de Vries R.P."/>
            <person name="Record E."/>
            <person name="Levasseur A."/>
            <person name="Baker S.E."/>
            <person name="Bartholomew K.A."/>
            <person name="Coutinho P.M."/>
            <person name="Erdmann S."/>
            <person name="Fowler T.J."/>
            <person name="Gathman A.C."/>
            <person name="Lombard V."/>
            <person name="Henrissat B."/>
            <person name="Knabe N."/>
            <person name="Kuees U."/>
            <person name="Lilly W.W."/>
            <person name="Lindquist E."/>
            <person name="Lucas S."/>
            <person name="Magnuson J.K."/>
            <person name="Piumi F."/>
            <person name="Raudaskoski M."/>
            <person name="Salamov A."/>
            <person name="Schmutz J."/>
            <person name="Schwarze F.W.M.R."/>
            <person name="vanKuyk P.A."/>
            <person name="Horton J.S."/>
            <person name="Grigoriev I.V."/>
            <person name="Woesten H.A.B."/>
        </authorList>
    </citation>
    <scope>NUCLEOTIDE SEQUENCE [LARGE SCALE GENOMIC DNA]</scope>
    <source>
        <strain evidence="8">H4-8 / FGSC 9210</strain>
    </source>
</reference>
<comment type="subcellular location">
    <subcellularLocation>
        <location evidence="1">Membrane</location>
        <topology evidence="1">Multi-pass membrane protein</topology>
    </subcellularLocation>
</comment>
<evidence type="ECO:0000313" key="7">
    <source>
        <dbReference type="EMBL" id="EFI93818.1"/>
    </source>
</evidence>
<dbReference type="EMBL" id="GL377310">
    <property type="protein sequence ID" value="EFI93818.1"/>
    <property type="molecule type" value="Genomic_DNA"/>
</dbReference>
<name>D8QEB0_SCHCM</name>
<organism evidence="8">
    <name type="scientific">Schizophyllum commune (strain H4-8 / FGSC 9210)</name>
    <name type="common">Split gill fungus</name>
    <dbReference type="NCBI Taxonomy" id="578458"/>
    <lineage>
        <taxon>Eukaryota</taxon>
        <taxon>Fungi</taxon>
        <taxon>Dikarya</taxon>
        <taxon>Basidiomycota</taxon>
        <taxon>Agaricomycotina</taxon>
        <taxon>Agaricomycetes</taxon>
        <taxon>Agaricomycetidae</taxon>
        <taxon>Agaricales</taxon>
        <taxon>Schizophyllaceae</taxon>
        <taxon>Schizophyllum</taxon>
    </lineage>
</organism>
<dbReference type="PANTHER" id="PTHR46346">
    <property type="entry name" value="PHOSPHATIDYLINOSITOL N-ACETYLGLUCOSAMINYLTRANSFERASE SUBUNIT P"/>
    <property type="match status" value="1"/>
</dbReference>
<accession>D8QEB0</accession>
<keyword evidence="4 5" id="KW-0472">Membrane</keyword>
<feature type="transmembrane region" description="Helical" evidence="5">
    <location>
        <begin position="69"/>
        <end position="92"/>
    </location>
</feature>
<evidence type="ECO:0000256" key="2">
    <source>
        <dbReference type="ARBA" id="ARBA00022692"/>
    </source>
</evidence>
<dbReference type="STRING" id="578458.D8QEB0"/>
<gene>
    <name evidence="7" type="ORF">SCHCODRAFT_59786</name>
</gene>
<dbReference type="Pfam" id="PF08510">
    <property type="entry name" value="PIG-P"/>
    <property type="match status" value="1"/>
</dbReference>
<dbReference type="GO" id="GO:0016020">
    <property type="term" value="C:membrane"/>
    <property type="evidence" value="ECO:0007669"/>
    <property type="project" value="UniProtKB-SubCell"/>
</dbReference>
<sequence length="140" mass="15576">MGRLRSTSGAAPLASYPAHEHSRAPEFYGFVAWTSTYLLFVLFLLWALLPDSAIVYLGIDWYPNREWALLLPSYTIVLVLLTYFTYLALALFGQPAFSSATTITDSYARYPPRGHSSSLETAAAELLDAPITVVNKALYF</sequence>